<evidence type="ECO:0000256" key="1">
    <source>
        <dbReference type="SAM" id="SignalP"/>
    </source>
</evidence>
<evidence type="ECO:0000313" key="2">
    <source>
        <dbReference type="EMBL" id="KAB0300928.1"/>
    </source>
</evidence>
<evidence type="ECO:0000313" key="3">
    <source>
        <dbReference type="Proteomes" id="UP000326687"/>
    </source>
</evidence>
<feature type="signal peptide" evidence="1">
    <location>
        <begin position="1"/>
        <end position="16"/>
    </location>
</feature>
<comment type="caution">
    <text evidence="2">The sequence shown here is derived from an EMBL/GenBank/DDBJ whole genome shotgun (WGS) entry which is preliminary data.</text>
</comment>
<feature type="chain" id="PRO_5024371029" description="Lipoprotein" evidence="1">
    <location>
        <begin position="17"/>
        <end position="230"/>
    </location>
</feature>
<gene>
    <name evidence="2" type="ORF">F2Z80_17720</name>
</gene>
<name>A0A5N3S264_9VIBR</name>
<protein>
    <recommendedName>
        <fullName evidence="4">Lipoprotein</fullName>
    </recommendedName>
</protein>
<evidence type="ECO:0008006" key="4">
    <source>
        <dbReference type="Google" id="ProtNLM"/>
    </source>
</evidence>
<dbReference type="AlphaFoldDB" id="A0A5N3S264"/>
<dbReference type="Proteomes" id="UP000326687">
    <property type="component" value="Unassembled WGS sequence"/>
</dbReference>
<dbReference type="RefSeq" id="WP_150896611.1">
    <property type="nucleotide sequence ID" value="NZ_VXDD01000003.1"/>
</dbReference>
<dbReference type="EMBL" id="VXDD01000003">
    <property type="protein sequence ID" value="KAB0300928.1"/>
    <property type="molecule type" value="Genomic_DNA"/>
</dbReference>
<keyword evidence="1" id="KW-0732">Signal</keyword>
<sequence>MLKATTLLLSTTFLLACTDINTPDYVGHISSDKLAMYQDISEQLGIATADIISICHTDYSSQAGDNVQYNLSCHWDENSHSFSIIYSEFDESGKANPNGEFSTLELNLTDELLSQNIIGISAMLYYPTKEKITDVESFELSITDLPEGWVNSVDYGFDYNAASSQQTSIISSNNDLQQQGIHVYNLANAEMKRFKVSSDVELDGEKGTIQDDIINTGLFSNIYQAVAFRS</sequence>
<proteinExistence type="predicted"/>
<organism evidence="2 3">
    <name type="scientific">Vibrio fortis</name>
    <dbReference type="NCBI Taxonomy" id="212667"/>
    <lineage>
        <taxon>Bacteria</taxon>
        <taxon>Pseudomonadati</taxon>
        <taxon>Pseudomonadota</taxon>
        <taxon>Gammaproteobacteria</taxon>
        <taxon>Vibrionales</taxon>
        <taxon>Vibrionaceae</taxon>
        <taxon>Vibrio</taxon>
    </lineage>
</organism>
<dbReference type="PROSITE" id="PS51257">
    <property type="entry name" value="PROKAR_LIPOPROTEIN"/>
    <property type="match status" value="1"/>
</dbReference>
<accession>A0A5N3S264</accession>
<reference evidence="2 3" key="1">
    <citation type="submission" date="2019-09" db="EMBL/GenBank/DDBJ databases">
        <title>Vibrio Fortis S7-72.</title>
        <authorList>
            <person name="Das S.K."/>
        </authorList>
    </citation>
    <scope>NUCLEOTIDE SEQUENCE [LARGE SCALE GENOMIC DNA]</scope>
    <source>
        <strain evidence="2 3">S7-72</strain>
    </source>
</reference>